<sequence length="25" mass="2994">MLHKVNDLLEISCIVRSITELYCHY</sequence>
<protein>
    <submittedName>
        <fullName evidence="1">Uncharacterized protein</fullName>
    </submittedName>
</protein>
<reference evidence="1" key="1">
    <citation type="submission" date="2018-02" db="EMBL/GenBank/DDBJ databases">
        <title>Rhizophora mucronata_Transcriptome.</title>
        <authorList>
            <person name="Meera S.P."/>
            <person name="Sreeshan A."/>
            <person name="Augustine A."/>
        </authorList>
    </citation>
    <scope>NUCLEOTIDE SEQUENCE</scope>
    <source>
        <tissue evidence="1">Leaf</tissue>
    </source>
</reference>
<dbReference type="AlphaFoldDB" id="A0A2P2PZ07"/>
<name>A0A2P2PZ07_RHIMU</name>
<proteinExistence type="predicted"/>
<accession>A0A2P2PZ07</accession>
<evidence type="ECO:0000313" key="1">
    <source>
        <dbReference type="EMBL" id="MBX59987.1"/>
    </source>
</evidence>
<dbReference type="EMBL" id="GGEC01079503">
    <property type="protein sequence ID" value="MBX59987.1"/>
    <property type="molecule type" value="Transcribed_RNA"/>
</dbReference>
<organism evidence="1">
    <name type="scientific">Rhizophora mucronata</name>
    <name type="common">Asiatic mangrove</name>
    <dbReference type="NCBI Taxonomy" id="61149"/>
    <lineage>
        <taxon>Eukaryota</taxon>
        <taxon>Viridiplantae</taxon>
        <taxon>Streptophyta</taxon>
        <taxon>Embryophyta</taxon>
        <taxon>Tracheophyta</taxon>
        <taxon>Spermatophyta</taxon>
        <taxon>Magnoliopsida</taxon>
        <taxon>eudicotyledons</taxon>
        <taxon>Gunneridae</taxon>
        <taxon>Pentapetalae</taxon>
        <taxon>rosids</taxon>
        <taxon>fabids</taxon>
        <taxon>Malpighiales</taxon>
        <taxon>Rhizophoraceae</taxon>
        <taxon>Rhizophora</taxon>
    </lineage>
</organism>